<dbReference type="GO" id="GO:0016740">
    <property type="term" value="F:transferase activity"/>
    <property type="evidence" value="ECO:0007669"/>
    <property type="project" value="UniProtKB-KW"/>
</dbReference>
<dbReference type="Proteomes" id="UP000610124">
    <property type="component" value="Unassembled WGS sequence"/>
</dbReference>
<reference evidence="2" key="1">
    <citation type="journal article" date="2014" name="Int. J. Syst. Evol. Microbiol.">
        <title>Complete genome sequence of Corynebacterium casei LMG S-19264T (=DSM 44701T), isolated from a smear-ripened cheese.</title>
        <authorList>
            <consortium name="US DOE Joint Genome Institute (JGI-PGF)"/>
            <person name="Walter F."/>
            <person name="Albersmeier A."/>
            <person name="Kalinowski J."/>
            <person name="Ruckert C."/>
        </authorList>
    </citation>
    <scope>NUCLEOTIDE SEQUENCE</scope>
    <source>
        <strain evidence="2">JCM 4434</strain>
    </source>
</reference>
<proteinExistence type="predicted"/>
<dbReference type="InterPro" id="IPR011009">
    <property type="entry name" value="Kinase-like_dom_sf"/>
</dbReference>
<dbReference type="Proteomes" id="UP000037395">
    <property type="component" value="Unassembled WGS sequence"/>
</dbReference>
<evidence type="ECO:0000259" key="1">
    <source>
        <dbReference type="Pfam" id="PF01636"/>
    </source>
</evidence>
<evidence type="ECO:0000313" key="2">
    <source>
        <dbReference type="EMBL" id="GGU92206.1"/>
    </source>
</evidence>
<dbReference type="SUPFAM" id="SSF56112">
    <property type="entry name" value="Protein kinase-like (PK-like)"/>
    <property type="match status" value="1"/>
</dbReference>
<name>A0A1E7N258_KITAU</name>
<reference evidence="2" key="5">
    <citation type="submission" date="2020-09" db="EMBL/GenBank/DDBJ databases">
        <authorList>
            <person name="Sun Q."/>
            <person name="Ohkuma M."/>
        </authorList>
    </citation>
    <scope>NUCLEOTIDE SEQUENCE</scope>
    <source>
        <strain evidence="2">JCM 4434</strain>
    </source>
</reference>
<protein>
    <submittedName>
        <fullName evidence="2">Phosphotransferase</fullName>
    </submittedName>
</protein>
<sequence>MPDELTGAAAPVIRLRPDFRPTAFLSRTDKSLLIAGDCEDGPAVAKLLTTREPLWVEKFSAEIEAYRAFAETPPPVPVPGLIAVDDRHHVLVIEHVPGHLPAPGRDRCPPQALDPAHVTAMLTAMSDLSRWSPPTGAFTRTLDYLARLDRDHRQGLTTPQEHQALTDLFHRAGTDLVPGHGDPLPTNFVVRPDGRVTVIDWEHAGHYLPGHDLAVLWIVLAATPKARPQIEELVAAGPQSVRAAFTLNRAMLLVRELRNHRAVPPSTWRDQRMAVIERDWHDVRALAQAE</sequence>
<dbReference type="Pfam" id="PF01636">
    <property type="entry name" value="APH"/>
    <property type="match status" value="1"/>
</dbReference>
<reference evidence="4" key="3">
    <citation type="submission" date="2016-08" db="EMBL/GenBank/DDBJ databases">
        <title>Sequencing, assembly and comparative genomics of S. aureofaciens ATCC 10762.</title>
        <authorList>
            <person name="Gradnigo J.S."/>
            <person name="Johnson N."/>
            <person name="Somerville G.A."/>
        </authorList>
    </citation>
    <scope>NUCLEOTIDE SEQUENCE [LARGE SCALE GENOMIC DNA]</scope>
    <source>
        <strain evidence="4">ATCC 10762 / DSM 40127 / CCM 3239 / JCM 4008 / LMG 5968 / NBRC 12843 / NCIMB 8234 / A-377</strain>
    </source>
</reference>
<dbReference type="EMBL" id="JPRF03000043">
    <property type="protein sequence ID" value="OEV34756.1"/>
    <property type="molecule type" value="Genomic_DNA"/>
</dbReference>
<feature type="domain" description="Aminoglycoside phosphotransferase" evidence="1">
    <location>
        <begin position="48"/>
        <end position="232"/>
    </location>
</feature>
<accession>A0A1E7N258</accession>
<evidence type="ECO:0000313" key="3">
    <source>
        <dbReference type="EMBL" id="OEV34756.1"/>
    </source>
</evidence>
<reference evidence="3 4" key="2">
    <citation type="submission" date="2014-07" db="EMBL/GenBank/DDBJ databases">
        <authorList>
            <person name="Zhang J.E."/>
            <person name="Yang H."/>
            <person name="Guo J."/>
            <person name="Deng Z."/>
            <person name="Luo H."/>
            <person name="Luo M."/>
            <person name="Zhao B."/>
        </authorList>
    </citation>
    <scope>NUCLEOTIDE SEQUENCE [LARGE SCALE GENOMIC DNA]</scope>
    <source>
        <strain evidence="3">ATCC 10762</strain>
        <strain evidence="4">ATCC 10762 / DSM 40127 / CCM 3239 / JCM 4008 / LMG 5968 / NBRC 12843 / NCIMB 8234 / A-377</strain>
    </source>
</reference>
<accession>A0A8H9HXL7</accession>
<reference evidence="3" key="4">
    <citation type="submission" date="2016-08" db="EMBL/GenBank/DDBJ databases">
        <title>Sequencing, Assembly and Comparative Genomics of S. aureofaciens ATCC 10762.</title>
        <authorList>
            <person name="Gradnigo J.S."/>
            <person name="Johnson N."/>
            <person name="Somerville G.A."/>
        </authorList>
    </citation>
    <scope>NUCLEOTIDE SEQUENCE [LARGE SCALE GENOMIC DNA]</scope>
    <source>
        <strain evidence="3">ATCC 10762</strain>
    </source>
</reference>
<dbReference type="GeneID" id="97488201"/>
<comment type="caution">
    <text evidence="3">The sequence shown here is derived from an EMBL/GenBank/DDBJ whole genome shotgun (WGS) entry which is preliminary data.</text>
</comment>
<gene>
    <name evidence="2" type="ORF">GCM10010502_51980</name>
    <name evidence="3" type="ORF">HS99_0009755</name>
</gene>
<dbReference type="EMBL" id="BMUB01000014">
    <property type="protein sequence ID" value="GGU92206.1"/>
    <property type="molecule type" value="Genomic_DNA"/>
</dbReference>
<dbReference type="AlphaFoldDB" id="A0A1E7N258"/>
<keyword evidence="2" id="KW-0808">Transferase</keyword>
<organism evidence="3 4">
    <name type="scientific">Kitasatospora aureofaciens</name>
    <name type="common">Streptomyces aureofaciens</name>
    <dbReference type="NCBI Taxonomy" id="1894"/>
    <lineage>
        <taxon>Bacteria</taxon>
        <taxon>Bacillati</taxon>
        <taxon>Actinomycetota</taxon>
        <taxon>Actinomycetes</taxon>
        <taxon>Kitasatosporales</taxon>
        <taxon>Streptomycetaceae</taxon>
        <taxon>Kitasatospora</taxon>
    </lineage>
</organism>
<dbReference type="InterPro" id="IPR002575">
    <property type="entry name" value="Aminoglycoside_PTrfase"/>
</dbReference>
<dbReference type="Gene3D" id="3.90.1200.10">
    <property type="match status" value="1"/>
</dbReference>
<dbReference type="RefSeq" id="WP_050366236.1">
    <property type="nucleotide sequence ID" value="NZ_BMUB01000014.1"/>
</dbReference>
<evidence type="ECO:0000313" key="4">
    <source>
        <dbReference type="Proteomes" id="UP000037395"/>
    </source>
</evidence>
<keyword evidence="4" id="KW-1185">Reference proteome</keyword>